<evidence type="ECO:0000256" key="1">
    <source>
        <dbReference type="SAM" id="MobiDB-lite"/>
    </source>
</evidence>
<dbReference type="Proteomes" id="UP000807306">
    <property type="component" value="Unassembled WGS sequence"/>
</dbReference>
<protein>
    <submittedName>
        <fullName evidence="2">Uncharacterized protein</fullName>
    </submittedName>
</protein>
<evidence type="ECO:0000313" key="3">
    <source>
        <dbReference type="Proteomes" id="UP000807306"/>
    </source>
</evidence>
<gene>
    <name evidence="2" type="ORF">CPB83DRAFT_881131</name>
</gene>
<dbReference type="AlphaFoldDB" id="A0A9P6EMV4"/>
<name>A0A9P6EMV4_9AGAR</name>
<dbReference type="OrthoDB" id="3245901at2759"/>
<sequence length="249" mass="27648">MSFAASQLDFFDSDYGAYSSNGFLVDYSQIPSPSSSVTSSGSSHYGNTPPPIDYYSIQQNNYVSRQVEQNYPASRPMPIQVPQLPMQTPQIYPSRSSAAAGPVSGVRVSKPRSGKVVAHPRQPHIPHPYARLFAKKDEVKRRKIWNHVHEKSIFSPFELSTVGAPQRRTVYIASLEAHIDRLHARLLDLGFWPVNFSELEPFKGLNSKTAKSMVAGLQHDSSLAKLKLLELERANGDLTKTLSSYSSGK</sequence>
<feature type="region of interest" description="Disordered" evidence="1">
    <location>
        <begin position="93"/>
        <end position="121"/>
    </location>
</feature>
<reference evidence="2" key="1">
    <citation type="submission" date="2020-11" db="EMBL/GenBank/DDBJ databases">
        <authorList>
            <consortium name="DOE Joint Genome Institute"/>
            <person name="Ahrendt S."/>
            <person name="Riley R."/>
            <person name="Andreopoulos W."/>
            <person name="Labutti K."/>
            <person name="Pangilinan J."/>
            <person name="Ruiz-Duenas F.J."/>
            <person name="Barrasa J.M."/>
            <person name="Sanchez-Garcia M."/>
            <person name="Camarero S."/>
            <person name="Miyauchi S."/>
            <person name="Serrano A."/>
            <person name="Linde D."/>
            <person name="Babiker R."/>
            <person name="Drula E."/>
            <person name="Ayuso-Fernandez I."/>
            <person name="Pacheco R."/>
            <person name="Padilla G."/>
            <person name="Ferreira P."/>
            <person name="Barriuso J."/>
            <person name="Kellner H."/>
            <person name="Castanera R."/>
            <person name="Alfaro M."/>
            <person name="Ramirez L."/>
            <person name="Pisabarro A.G."/>
            <person name="Kuo A."/>
            <person name="Tritt A."/>
            <person name="Lipzen A."/>
            <person name="He G."/>
            <person name="Yan M."/>
            <person name="Ng V."/>
            <person name="Cullen D."/>
            <person name="Martin F."/>
            <person name="Rosso M.-N."/>
            <person name="Henrissat B."/>
            <person name="Hibbett D."/>
            <person name="Martinez A.T."/>
            <person name="Grigoriev I.V."/>
        </authorList>
    </citation>
    <scope>NUCLEOTIDE SEQUENCE</scope>
    <source>
        <strain evidence="2">CBS 506.95</strain>
    </source>
</reference>
<dbReference type="EMBL" id="MU157833">
    <property type="protein sequence ID" value="KAF9531996.1"/>
    <property type="molecule type" value="Genomic_DNA"/>
</dbReference>
<proteinExistence type="predicted"/>
<evidence type="ECO:0000313" key="2">
    <source>
        <dbReference type="EMBL" id="KAF9531996.1"/>
    </source>
</evidence>
<organism evidence="2 3">
    <name type="scientific">Crepidotus variabilis</name>
    <dbReference type="NCBI Taxonomy" id="179855"/>
    <lineage>
        <taxon>Eukaryota</taxon>
        <taxon>Fungi</taxon>
        <taxon>Dikarya</taxon>
        <taxon>Basidiomycota</taxon>
        <taxon>Agaricomycotina</taxon>
        <taxon>Agaricomycetes</taxon>
        <taxon>Agaricomycetidae</taxon>
        <taxon>Agaricales</taxon>
        <taxon>Agaricineae</taxon>
        <taxon>Crepidotaceae</taxon>
        <taxon>Crepidotus</taxon>
    </lineage>
</organism>
<accession>A0A9P6EMV4</accession>
<comment type="caution">
    <text evidence="2">The sequence shown here is derived from an EMBL/GenBank/DDBJ whole genome shotgun (WGS) entry which is preliminary data.</text>
</comment>
<keyword evidence="3" id="KW-1185">Reference proteome</keyword>